<feature type="region of interest" description="Disordered" evidence="1">
    <location>
        <begin position="81"/>
        <end position="133"/>
    </location>
</feature>
<dbReference type="EMBL" id="JBHLSV010000005">
    <property type="protein sequence ID" value="MFC0673435.1"/>
    <property type="molecule type" value="Genomic_DNA"/>
</dbReference>
<evidence type="ECO:0000313" key="4">
    <source>
        <dbReference type="Proteomes" id="UP001589793"/>
    </source>
</evidence>
<dbReference type="CDD" id="cd12797">
    <property type="entry name" value="M23_peptidase"/>
    <property type="match status" value="1"/>
</dbReference>
<name>A0ABV6R8X7_9MICO</name>
<dbReference type="Proteomes" id="UP001589793">
    <property type="component" value="Unassembled WGS sequence"/>
</dbReference>
<organism evidence="3 4">
    <name type="scientific">Brachybacterium hainanense</name>
    <dbReference type="NCBI Taxonomy" id="1541174"/>
    <lineage>
        <taxon>Bacteria</taxon>
        <taxon>Bacillati</taxon>
        <taxon>Actinomycetota</taxon>
        <taxon>Actinomycetes</taxon>
        <taxon>Micrococcales</taxon>
        <taxon>Dermabacteraceae</taxon>
        <taxon>Brachybacterium</taxon>
    </lineage>
</organism>
<evidence type="ECO:0000259" key="2">
    <source>
        <dbReference type="Pfam" id="PF01551"/>
    </source>
</evidence>
<dbReference type="Gene3D" id="2.70.70.10">
    <property type="entry name" value="Glucose Permease (Domain IIA)"/>
    <property type="match status" value="1"/>
</dbReference>
<keyword evidence="4" id="KW-1185">Reference proteome</keyword>
<protein>
    <submittedName>
        <fullName evidence="3">Peptidoglycan DD-metalloendopeptidase family protein</fullName>
    </submittedName>
</protein>
<evidence type="ECO:0000313" key="3">
    <source>
        <dbReference type="EMBL" id="MFC0673435.1"/>
    </source>
</evidence>
<dbReference type="InterPro" id="IPR050570">
    <property type="entry name" value="Cell_wall_metabolism_enzyme"/>
</dbReference>
<accession>A0ABV6R8X7</accession>
<dbReference type="PANTHER" id="PTHR21666:SF270">
    <property type="entry name" value="MUREIN HYDROLASE ACTIVATOR ENVC"/>
    <property type="match status" value="1"/>
</dbReference>
<dbReference type="RefSeq" id="WP_376979004.1">
    <property type="nucleotide sequence ID" value="NZ_JBHLSV010000005.1"/>
</dbReference>
<sequence>MRPLKVSAGTRRDSIVPAGAVKVGMLGALATATIAVPLASATAGGLEASVPLADAVSPAAAASTTPATVTPTDAPAVALPQISATVERTDAPAANRSTERTSPAEDVAAPEQSAEADAPEASGGEVVEAESRTVTDATTAALVADDSSASLTVDVPEPEVAELLAASPSSPGGYIKPVNAPITSDYGVRVHPVLGYVKGHEGTDFGAACGTPARAAKGGTVVAVEYNSSSGNRVKIDHGDGVTTGYYHLQGFNTTVGAVVEQGETIGYVGSTGRSTGCHLHFAKMDASGAYSDPMSLFE</sequence>
<feature type="domain" description="M23ase beta-sheet core" evidence="2">
    <location>
        <begin position="199"/>
        <end position="285"/>
    </location>
</feature>
<proteinExistence type="predicted"/>
<gene>
    <name evidence="3" type="ORF">ACFFF6_05630</name>
</gene>
<dbReference type="InterPro" id="IPR011055">
    <property type="entry name" value="Dup_hybrid_motif"/>
</dbReference>
<dbReference type="PANTHER" id="PTHR21666">
    <property type="entry name" value="PEPTIDASE-RELATED"/>
    <property type="match status" value="1"/>
</dbReference>
<evidence type="ECO:0000256" key="1">
    <source>
        <dbReference type="SAM" id="MobiDB-lite"/>
    </source>
</evidence>
<reference evidence="3 4" key="1">
    <citation type="submission" date="2024-09" db="EMBL/GenBank/DDBJ databases">
        <authorList>
            <person name="Sun Q."/>
            <person name="Mori K."/>
        </authorList>
    </citation>
    <scope>NUCLEOTIDE SEQUENCE [LARGE SCALE GENOMIC DNA]</scope>
    <source>
        <strain evidence="3 4">CICC 10874</strain>
    </source>
</reference>
<dbReference type="Pfam" id="PF01551">
    <property type="entry name" value="Peptidase_M23"/>
    <property type="match status" value="1"/>
</dbReference>
<comment type="caution">
    <text evidence="3">The sequence shown here is derived from an EMBL/GenBank/DDBJ whole genome shotgun (WGS) entry which is preliminary data.</text>
</comment>
<dbReference type="SUPFAM" id="SSF51261">
    <property type="entry name" value="Duplicated hybrid motif"/>
    <property type="match status" value="1"/>
</dbReference>
<dbReference type="InterPro" id="IPR016047">
    <property type="entry name" value="M23ase_b-sheet_dom"/>
</dbReference>